<reference evidence="1 2" key="1">
    <citation type="submission" date="2022-04" db="EMBL/GenBank/DDBJ databases">
        <title>Positive selection, recombination, and allopatry shape intraspecific diversity of widespread and dominant cyanobacteria.</title>
        <authorList>
            <person name="Wei J."/>
            <person name="Shu W."/>
            <person name="Hu C."/>
        </authorList>
    </citation>
    <scope>NUCLEOTIDE SEQUENCE [LARGE SCALE GENOMIC DNA]</scope>
    <source>
        <strain evidence="1 2">GB2-A5</strain>
    </source>
</reference>
<dbReference type="Proteomes" id="UP001442494">
    <property type="component" value="Unassembled WGS sequence"/>
</dbReference>
<evidence type="ECO:0000313" key="1">
    <source>
        <dbReference type="EMBL" id="MEP0864932.1"/>
    </source>
</evidence>
<keyword evidence="2" id="KW-1185">Reference proteome</keyword>
<gene>
    <name evidence="1" type="ORF">NDI37_10670</name>
</gene>
<sequence length="79" mass="9104">MFASTTRKIPAGRDSQLAMPMRERDLEALTEIFDDLDTEQAENLDEAIATPSTPTPLQPWEEIGWVLFEQAQDYEWQFA</sequence>
<protein>
    <submittedName>
        <fullName evidence="1">Uncharacterized protein</fullName>
    </submittedName>
</protein>
<dbReference type="RefSeq" id="WP_190423821.1">
    <property type="nucleotide sequence ID" value="NZ_JAMPKK010000019.1"/>
</dbReference>
<evidence type="ECO:0000313" key="2">
    <source>
        <dbReference type="Proteomes" id="UP001442494"/>
    </source>
</evidence>
<accession>A0ABV0JNF5</accession>
<dbReference type="EMBL" id="JAMPKK010000019">
    <property type="protein sequence ID" value="MEP0864932.1"/>
    <property type="molecule type" value="Genomic_DNA"/>
</dbReference>
<name>A0ABV0JNF5_9CYAN</name>
<comment type="caution">
    <text evidence="1">The sequence shown here is derived from an EMBL/GenBank/DDBJ whole genome shotgun (WGS) entry which is preliminary data.</text>
</comment>
<organism evidence="1 2">
    <name type="scientific">Funiculus sociatus GB2-A5</name>
    <dbReference type="NCBI Taxonomy" id="2933946"/>
    <lineage>
        <taxon>Bacteria</taxon>
        <taxon>Bacillati</taxon>
        <taxon>Cyanobacteriota</taxon>
        <taxon>Cyanophyceae</taxon>
        <taxon>Coleofasciculales</taxon>
        <taxon>Coleofasciculaceae</taxon>
        <taxon>Funiculus</taxon>
    </lineage>
</organism>
<proteinExistence type="predicted"/>